<comment type="caution">
    <text evidence="2">The sequence shown here is derived from an EMBL/GenBank/DDBJ whole genome shotgun (WGS) entry which is preliminary data.</text>
</comment>
<dbReference type="RefSeq" id="WP_339970385.1">
    <property type="nucleotide sequence ID" value="NZ_JAWMWG010000004.1"/>
</dbReference>
<keyword evidence="1" id="KW-0472">Membrane</keyword>
<feature type="transmembrane region" description="Helical" evidence="1">
    <location>
        <begin position="25"/>
        <end position="48"/>
    </location>
</feature>
<reference evidence="2 3" key="1">
    <citation type="submission" date="2023-10" db="EMBL/GenBank/DDBJ databases">
        <title>Holzapfeliella saturejae sp. nov. isolated from Satureja montana flowers.</title>
        <authorList>
            <person name="Alcantara C."/>
            <person name="Zuniga M."/>
            <person name="Landete J.M."/>
            <person name="Monedero V."/>
        </authorList>
    </citation>
    <scope>NUCLEOTIDE SEQUENCE [LARGE SCALE GENOMIC DNA]</scope>
    <source>
        <strain evidence="2 3">He02</strain>
    </source>
</reference>
<dbReference type="Pfam" id="PF06182">
    <property type="entry name" value="ABC2_membrane_6"/>
    <property type="match status" value="1"/>
</dbReference>
<gene>
    <name evidence="2" type="ORF">R4Y45_06595</name>
</gene>
<dbReference type="InterPro" id="IPR010390">
    <property type="entry name" value="ABC-2_transporter-like"/>
</dbReference>
<keyword evidence="1" id="KW-1133">Transmembrane helix</keyword>
<dbReference type="EMBL" id="JAWMWG010000004">
    <property type="protein sequence ID" value="MEJ6348885.1"/>
    <property type="molecule type" value="Genomic_DNA"/>
</dbReference>
<dbReference type="PANTHER" id="PTHR36833">
    <property type="entry name" value="SLR0610 PROTEIN-RELATED"/>
    <property type="match status" value="1"/>
</dbReference>
<feature type="transmembrane region" description="Helical" evidence="1">
    <location>
        <begin position="60"/>
        <end position="78"/>
    </location>
</feature>
<keyword evidence="1" id="KW-0812">Transmembrane</keyword>
<name>A0ABU8SIM7_9LACO</name>
<sequence>MTLTLYFILAKQSFKEFTTYRGTSILVALFGFILTLIEVLAGNVYYTLSDTIGGLTYNQYLVMIMGLACVTSTYQFLFVGAHENLANDIISGNLDYTFLKPINSYFYYALRKLDFPSLINLIIYLPVTISLINKFSLNFGQWLILIAFYLVGVLFVFSLNQLVVEVAFFKDNLTALNGVPEYLIDSANRPQGIFPGGLRLILLYLVPVLSLSNGIIYLVMTQDKIQLGIQMFLALTVFTTLLFLGSYLLWQKGIKKYVSTN</sequence>
<feature type="transmembrane region" description="Helical" evidence="1">
    <location>
        <begin position="142"/>
        <end position="163"/>
    </location>
</feature>
<protein>
    <submittedName>
        <fullName evidence="2">ABC-2 family transporter protein</fullName>
    </submittedName>
</protein>
<evidence type="ECO:0000313" key="3">
    <source>
        <dbReference type="Proteomes" id="UP001377804"/>
    </source>
</evidence>
<dbReference type="Proteomes" id="UP001377804">
    <property type="component" value="Unassembled WGS sequence"/>
</dbReference>
<dbReference type="PANTHER" id="PTHR36833:SF2">
    <property type="entry name" value="SLR0610 PROTEIN"/>
    <property type="match status" value="1"/>
</dbReference>
<evidence type="ECO:0000256" key="1">
    <source>
        <dbReference type="SAM" id="Phobius"/>
    </source>
</evidence>
<evidence type="ECO:0000313" key="2">
    <source>
        <dbReference type="EMBL" id="MEJ6348885.1"/>
    </source>
</evidence>
<keyword evidence="3" id="KW-1185">Reference proteome</keyword>
<feature type="transmembrane region" description="Helical" evidence="1">
    <location>
        <begin position="232"/>
        <end position="250"/>
    </location>
</feature>
<feature type="transmembrane region" description="Helical" evidence="1">
    <location>
        <begin position="201"/>
        <end position="220"/>
    </location>
</feature>
<feature type="transmembrane region" description="Helical" evidence="1">
    <location>
        <begin position="115"/>
        <end position="135"/>
    </location>
</feature>
<accession>A0ABU8SIM7</accession>
<organism evidence="2 3">
    <name type="scientific">Holzapfeliella saturejae</name>
    <dbReference type="NCBI Taxonomy" id="3082953"/>
    <lineage>
        <taxon>Bacteria</taxon>
        <taxon>Bacillati</taxon>
        <taxon>Bacillota</taxon>
        <taxon>Bacilli</taxon>
        <taxon>Lactobacillales</taxon>
        <taxon>Lactobacillaceae</taxon>
        <taxon>Holzapfeliella</taxon>
    </lineage>
</organism>
<proteinExistence type="predicted"/>